<dbReference type="OrthoDB" id="9829719at2"/>
<sequence>MKQPEMPPQEDDAAVVLRSRKRLQRIADDKRVSEAVYDWLKMCNLDVHKDGSEALVGVLSAIVSRARSGLDQPTDAEVRADIEASVRFAFEHNACPRTTRILRVVDLETLPLGHGRS</sequence>
<protein>
    <submittedName>
        <fullName evidence="1">Uncharacterized protein</fullName>
    </submittedName>
</protein>
<name>A0A158CVK3_9BURK</name>
<organism evidence="1 2">
    <name type="scientific">Caballeronia catudaia</name>
    <dbReference type="NCBI Taxonomy" id="1777136"/>
    <lineage>
        <taxon>Bacteria</taxon>
        <taxon>Pseudomonadati</taxon>
        <taxon>Pseudomonadota</taxon>
        <taxon>Betaproteobacteria</taxon>
        <taxon>Burkholderiales</taxon>
        <taxon>Burkholderiaceae</taxon>
        <taxon>Caballeronia</taxon>
    </lineage>
</organism>
<dbReference type="Proteomes" id="UP000054870">
    <property type="component" value="Unassembled WGS sequence"/>
</dbReference>
<dbReference type="EMBL" id="FCOF02000042">
    <property type="protein sequence ID" value="SAK86402.1"/>
    <property type="molecule type" value="Genomic_DNA"/>
</dbReference>
<dbReference type="RefSeq" id="WP_143746526.1">
    <property type="nucleotide sequence ID" value="NZ_FCOF02000042.1"/>
</dbReference>
<proteinExistence type="predicted"/>
<keyword evidence="2" id="KW-1185">Reference proteome</keyword>
<accession>A0A158CVK3</accession>
<comment type="caution">
    <text evidence="1">The sequence shown here is derived from an EMBL/GenBank/DDBJ whole genome shotgun (WGS) entry which is preliminary data.</text>
</comment>
<reference evidence="1" key="1">
    <citation type="submission" date="2016-01" db="EMBL/GenBank/DDBJ databases">
        <authorList>
            <person name="Peeters C."/>
        </authorList>
    </citation>
    <scope>NUCLEOTIDE SEQUENCE [LARGE SCALE GENOMIC DNA]</scope>
    <source>
        <strain evidence="1">LMG 29318</strain>
    </source>
</reference>
<dbReference type="AlphaFoldDB" id="A0A158CVK3"/>
<evidence type="ECO:0000313" key="2">
    <source>
        <dbReference type="Proteomes" id="UP000054870"/>
    </source>
</evidence>
<gene>
    <name evidence="1" type="ORF">AWB75_05821</name>
</gene>
<evidence type="ECO:0000313" key="1">
    <source>
        <dbReference type="EMBL" id="SAK86402.1"/>
    </source>
</evidence>